<dbReference type="GO" id="GO:0005737">
    <property type="term" value="C:cytoplasm"/>
    <property type="evidence" value="ECO:0007669"/>
    <property type="project" value="UniProtKB-SubCell"/>
</dbReference>
<evidence type="ECO:0000256" key="2">
    <source>
        <dbReference type="ARBA" id="ARBA00005369"/>
    </source>
</evidence>
<keyword evidence="6 7" id="KW-0949">S-adenosyl-L-methionine</keyword>
<dbReference type="Gene3D" id="3.40.50.150">
    <property type="entry name" value="Vaccinia Virus protein VP39"/>
    <property type="match status" value="1"/>
</dbReference>
<dbReference type="PANTHER" id="PTHR11579">
    <property type="entry name" value="PROTEIN-L-ISOASPARTATE O-METHYLTRANSFERASE"/>
    <property type="match status" value="1"/>
</dbReference>
<evidence type="ECO:0000256" key="6">
    <source>
        <dbReference type="ARBA" id="ARBA00022691"/>
    </source>
</evidence>
<comment type="similarity">
    <text evidence="2 7">Belongs to the methyltransferase superfamily. L-isoaspartyl/D-aspartyl protein methyltransferase family.</text>
</comment>
<dbReference type="GO" id="GO:0032259">
    <property type="term" value="P:methylation"/>
    <property type="evidence" value="ECO:0007669"/>
    <property type="project" value="UniProtKB-KW"/>
</dbReference>
<name>A0A1D2A9J8_AUXPR</name>
<keyword evidence="5 7" id="KW-0808">Transferase</keyword>
<dbReference type="EMBL" id="GDKF01003009">
    <property type="protein sequence ID" value="JAT75613.1"/>
    <property type="molecule type" value="Transcribed_RNA"/>
</dbReference>
<gene>
    <name evidence="8" type="ORF">g.53699</name>
</gene>
<comment type="subcellular location">
    <subcellularLocation>
        <location evidence="1">Cytoplasm</location>
    </subcellularLocation>
</comment>
<evidence type="ECO:0000256" key="7">
    <source>
        <dbReference type="RuleBase" id="RU003802"/>
    </source>
</evidence>
<dbReference type="InterPro" id="IPR000682">
    <property type="entry name" value="PCMT"/>
</dbReference>
<comment type="catalytic activity">
    <reaction evidence="7">
        <text>[protein]-L-isoaspartate + S-adenosyl-L-methionine = [protein]-L-isoaspartate alpha-methyl ester + S-adenosyl-L-homocysteine</text>
        <dbReference type="Rhea" id="RHEA:12705"/>
        <dbReference type="Rhea" id="RHEA-COMP:12143"/>
        <dbReference type="Rhea" id="RHEA-COMP:12144"/>
        <dbReference type="ChEBI" id="CHEBI:57856"/>
        <dbReference type="ChEBI" id="CHEBI:59789"/>
        <dbReference type="ChEBI" id="CHEBI:90596"/>
        <dbReference type="ChEBI" id="CHEBI:90598"/>
        <dbReference type="EC" id="2.1.1.77"/>
    </reaction>
</comment>
<dbReference type="NCBIfam" id="TIGR00080">
    <property type="entry name" value="pimt"/>
    <property type="match status" value="1"/>
</dbReference>
<dbReference type="AlphaFoldDB" id="A0A1D2A9J8"/>
<sequence>VATYLRLAYVAYVCSRLPLSAVYVHRQLPPCRSKCYTSLRDPFDRLALASVILTSTHPCVLGHARGAGQHTMRERTVCADNTALVEELRRRGVIQSEKVERGMMAVDRGNFASIPQMAYMDAPSPIGHGATISAPHMHAYCLEALSPWLTPGAKVLDVGSGSGYLAAVMATLVQDRGSKAPGLVIGVEYIPTLVEAALQSAERDPTSRPLLDAGILQLRVGDGWQGWPESAPYDAIHVGAAAATVPQALVRQLAPGGRLVLPVGLDGQEQVLTVVDKDYTGHVKTKGLFSVQYVPLVHRNEA</sequence>
<dbReference type="PROSITE" id="PS01279">
    <property type="entry name" value="PCMT"/>
    <property type="match status" value="1"/>
</dbReference>
<dbReference type="GO" id="GO:0004719">
    <property type="term" value="F:protein-L-isoaspartate (D-aspartate) O-methyltransferase activity"/>
    <property type="evidence" value="ECO:0007669"/>
    <property type="project" value="UniProtKB-UniRule"/>
</dbReference>
<protein>
    <recommendedName>
        <fullName evidence="7">Protein-L-isoaspartate O-methyltransferase</fullName>
        <ecNumber evidence="7">2.1.1.77</ecNumber>
    </recommendedName>
</protein>
<evidence type="ECO:0000313" key="8">
    <source>
        <dbReference type="EMBL" id="JAT75613.1"/>
    </source>
</evidence>
<feature type="non-terminal residue" evidence="8">
    <location>
        <position position="1"/>
    </location>
</feature>
<dbReference type="Pfam" id="PF01135">
    <property type="entry name" value="PCMT"/>
    <property type="match status" value="1"/>
</dbReference>
<keyword evidence="4 7" id="KW-0489">Methyltransferase</keyword>
<evidence type="ECO:0000256" key="4">
    <source>
        <dbReference type="ARBA" id="ARBA00022603"/>
    </source>
</evidence>
<evidence type="ECO:0000256" key="1">
    <source>
        <dbReference type="ARBA" id="ARBA00004496"/>
    </source>
</evidence>
<keyword evidence="3" id="KW-0963">Cytoplasm</keyword>
<reference evidence="8" key="1">
    <citation type="submission" date="2015-08" db="EMBL/GenBank/DDBJ databases">
        <authorList>
            <person name="Babu N.S."/>
            <person name="Beckwith C.J."/>
            <person name="Beseler K.G."/>
            <person name="Brison A."/>
            <person name="Carone J.V."/>
            <person name="Caskin T.P."/>
            <person name="Diamond M."/>
            <person name="Durham M.E."/>
            <person name="Foxe J.M."/>
            <person name="Go M."/>
            <person name="Henderson B.A."/>
            <person name="Jones I.B."/>
            <person name="McGettigan J.A."/>
            <person name="Micheletti S.J."/>
            <person name="Nasrallah M.E."/>
            <person name="Ortiz D."/>
            <person name="Piller C.R."/>
            <person name="Privatt S.R."/>
            <person name="Schneider S.L."/>
            <person name="Sharp S."/>
            <person name="Smith T.C."/>
            <person name="Stanton J.D."/>
            <person name="Ullery H.E."/>
            <person name="Wilson R.J."/>
            <person name="Serrano M.G."/>
            <person name="Buck G."/>
            <person name="Lee V."/>
            <person name="Wang Y."/>
            <person name="Carvalho R."/>
            <person name="Voegtly L."/>
            <person name="Shi R."/>
            <person name="Duckworth R."/>
            <person name="Johnson A."/>
            <person name="Loviza R."/>
            <person name="Walstead R."/>
            <person name="Shah Z."/>
            <person name="Kiflezghi M."/>
            <person name="Wade K."/>
            <person name="Ball S.L."/>
            <person name="Bradley K.W."/>
            <person name="Asai D.J."/>
            <person name="Bowman C.A."/>
            <person name="Russell D.A."/>
            <person name="Pope W.H."/>
            <person name="Jacobs-Sera D."/>
            <person name="Hendrix R.W."/>
            <person name="Hatfull G.F."/>
        </authorList>
    </citation>
    <scope>NUCLEOTIDE SEQUENCE</scope>
</reference>
<dbReference type="PANTHER" id="PTHR11579:SF0">
    <property type="entry name" value="PROTEIN-L-ISOASPARTATE(D-ASPARTATE) O-METHYLTRANSFERASE"/>
    <property type="match status" value="1"/>
</dbReference>
<dbReference type="SUPFAM" id="SSF53335">
    <property type="entry name" value="S-adenosyl-L-methionine-dependent methyltransferases"/>
    <property type="match status" value="1"/>
</dbReference>
<dbReference type="InterPro" id="IPR029063">
    <property type="entry name" value="SAM-dependent_MTases_sf"/>
</dbReference>
<accession>A0A1D2A9J8</accession>
<evidence type="ECO:0000256" key="5">
    <source>
        <dbReference type="ARBA" id="ARBA00022679"/>
    </source>
</evidence>
<dbReference type="CDD" id="cd02440">
    <property type="entry name" value="AdoMet_MTases"/>
    <property type="match status" value="1"/>
</dbReference>
<evidence type="ECO:0000256" key="3">
    <source>
        <dbReference type="ARBA" id="ARBA00022490"/>
    </source>
</evidence>
<dbReference type="EC" id="2.1.1.77" evidence="7"/>
<organism evidence="8">
    <name type="scientific">Auxenochlorella protothecoides</name>
    <name type="common">Green microalga</name>
    <name type="synonym">Chlorella protothecoides</name>
    <dbReference type="NCBI Taxonomy" id="3075"/>
    <lineage>
        <taxon>Eukaryota</taxon>
        <taxon>Viridiplantae</taxon>
        <taxon>Chlorophyta</taxon>
        <taxon>core chlorophytes</taxon>
        <taxon>Trebouxiophyceae</taxon>
        <taxon>Chlorellales</taxon>
        <taxon>Chlorellaceae</taxon>
        <taxon>Auxenochlorella</taxon>
    </lineage>
</organism>
<proteinExistence type="inferred from homology"/>